<organism evidence="2 3">
    <name type="scientific">Zasmidium cellare</name>
    <name type="common">Wine cellar mold</name>
    <name type="synonym">Racodium cellare</name>
    <dbReference type="NCBI Taxonomy" id="395010"/>
    <lineage>
        <taxon>Eukaryota</taxon>
        <taxon>Fungi</taxon>
        <taxon>Dikarya</taxon>
        <taxon>Ascomycota</taxon>
        <taxon>Pezizomycotina</taxon>
        <taxon>Dothideomycetes</taxon>
        <taxon>Dothideomycetidae</taxon>
        <taxon>Mycosphaerellales</taxon>
        <taxon>Mycosphaerellaceae</taxon>
        <taxon>Zasmidium</taxon>
    </lineage>
</organism>
<feature type="region of interest" description="Disordered" evidence="1">
    <location>
        <begin position="111"/>
        <end position="198"/>
    </location>
</feature>
<keyword evidence="3" id="KW-1185">Reference proteome</keyword>
<protein>
    <submittedName>
        <fullName evidence="2">Uncharacterized protein</fullName>
    </submittedName>
</protein>
<evidence type="ECO:0000313" key="2">
    <source>
        <dbReference type="EMBL" id="KAK4506609.1"/>
    </source>
</evidence>
<evidence type="ECO:0000313" key="3">
    <source>
        <dbReference type="Proteomes" id="UP001305779"/>
    </source>
</evidence>
<name>A0ABR0EZ12_ZASCE</name>
<feature type="compositionally biased region" description="Low complexity" evidence="1">
    <location>
        <begin position="124"/>
        <end position="141"/>
    </location>
</feature>
<comment type="caution">
    <text evidence="2">The sequence shown here is derived from an EMBL/GenBank/DDBJ whole genome shotgun (WGS) entry which is preliminary data.</text>
</comment>
<reference evidence="2 3" key="1">
    <citation type="journal article" date="2023" name="G3 (Bethesda)">
        <title>A chromosome-level genome assembly of Zasmidium syzygii isolated from banana leaves.</title>
        <authorList>
            <person name="van Westerhoven A.C."/>
            <person name="Mehrabi R."/>
            <person name="Talebi R."/>
            <person name="Steentjes M.B.F."/>
            <person name="Corcolon B."/>
            <person name="Chong P.A."/>
            <person name="Kema G.H.J."/>
            <person name="Seidl M.F."/>
        </authorList>
    </citation>
    <scope>NUCLEOTIDE SEQUENCE [LARGE SCALE GENOMIC DNA]</scope>
    <source>
        <strain evidence="2 3">P124</strain>
    </source>
</reference>
<evidence type="ECO:0000256" key="1">
    <source>
        <dbReference type="SAM" id="MobiDB-lite"/>
    </source>
</evidence>
<sequence length="198" mass="22114">MSATPNQDAFYAAQHEEINGLFTDVNASEEELIHMLDQPLADPFVPRWYRTKYHIIRAWYGEPEENLRDAKDGMEEMREVYRVEEKTEEWISERMLSLQEMIDLVESCLVDDNEPSGAEPNDTSSAVAGASAAVSSTEEAPTAPPVAPSGGGVEHKRTREVTPVPLYPTPLDTGHRVRKQPSRRVNSNQSTQSDQSGN</sequence>
<feature type="compositionally biased region" description="Polar residues" evidence="1">
    <location>
        <begin position="183"/>
        <end position="198"/>
    </location>
</feature>
<accession>A0ABR0EZ12</accession>
<dbReference type="EMBL" id="JAXOVC010000001">
    <property type="protein sequence ID" value="KAK4506609.1"/>
    <property type="molecule type" value="Genomic_DNA"/>
</dbReference>
<dbReference type="Proteomes" id="UP001305779">
    <property type="component" value="Unassembled WGS sequence"/>
</dbReference>
<proteinExistence type="predicted"/>
<gene>
    <name evidence="2" type="ORF">PRZ48_000341</name>
</gene>